<evidence type="ECO:0000313" key="2">
    <source>
        <dbReference type="Proteomes" id="UP000190065"/>
    </source>
</evidence>
<name>A0A1T4S6L8_9BACT</name>
<dbReference type="Proteomes" id="UP000190065">
    <property type="component" value="Unassembled WGS sequence"/>
</dbReference>
<sequence>MKLYEAIEYAINNDGLEVICENRFTNYLADLQALETPAIKRVIATIVHDGYGEKLHKGCSKN</sequence>
<accession>A0A1T4S6L8</accession>
<evidence type="ECO:0000313" key="1">
    <source>
        <dbReference type="EMBL" id="SKA23883.1"/>
    </source>
</evidence>
<gene>
    <name evidence="1" type="ORF">SAMN02745202_02579</name>
</gene>
<dbReference type="EMBL" id="FUXK01000060">
    <property type="protein sequence ID" value="SKA23883.1"/>
    <property type="molecule type" value="Genomic_DNA"/>
</dbReference>
<organism evidence="1 2">
    <name type="scientific">Segatella oulorum</name>
    <dbReference type="NCBI Taxonomy" id="28136"/>
    <lineage>
        <taxon>Bacteria</taxon>
        <taxon>Pseudomonadati</taxon>
        <taxon>Bacteroidota</taxon>
        <taxon>Bacteroidia</taxon>
        <taxon>Bacteroidales</taxon>
        <taxon>Prevotellaceae</taxon>
        <taxon>Segatella</taxon>
    </lineage>
</organism>
<dbReference type="AlphaFoldDB" id="A0A1T4S6L8"/>
<dbReference type="RefSeq" id="WP_078805916.1">
    <property type="nucleotide sequence ID" value="NZ_FUXK01000060.1"/>
</dbReference>
<protein>
    <submittedName>
        <fullName evidence="1">Uncharacterized protein</fullName>
    </submittedName>
</protein>
<proteinExistence type="predicted"/>
<reference evidence="1 2" key="1">
    <citation type="submission" date="2017-02" db="EMBL/GenBank/DDBJ databases">
        <authorList>
            <person name="Peterson S.W."/>
        </authorList>
    </citation>
    <scope>NUCLEOTIDE SEQUENCE [LARGE SCALE GENOMIC DNA]</scope>
    <source>
        <strain evidence="1 2">ATCC 43324</strain>
    </source>
</reference>